<keyword evidence="3" id="KW-1185">Reference proteome</keyword>
<organism evidence="2 3">
    <name type="scientific">Mycoplasmopsis verecunda</name>
    <dbReference type="NCBI Taxonomy" id="171291"/>
    <lineage>
        <taxon>Bacteria</taxon>
        <taxon>Bacillati</taxon>
        <taxon>Mycoplasmatota</taxon>
        <taxon>Mycoplasmoidales</taxon>
        <taxon>Metamycoplasmataceae</taxon>
        <taxon>Mycoplasmopsis</taxon>
    </lineage>
</organism>
<feature type="transmembrane region" description="Helical" evidence="1">
    <location>
        <begin position="109"/>
        <end position="132"/>
    </location>
</feature>
<dbReference type="EMBL" id="FUXF01000006">
    <property type="protein sequence ID" value="SJZ48384.1"/>
    <property type="molecule type" value="Genomic_DNA"/>
</dbReference>
<accession>A0A1T4L0Y2</accession>
<protein>
    <submittedName>
        <fullName evidence="2">Uncharacterized protein</fullName>
    </submittedName>
</protein>
<feature type="transmembrane region" description="Helical" evidence="1">
    <location>
        <begin position="52"/>
        <end position="69"/>
    </location>
</feature>
<keyword evidence="1" id="KW-0812">Transmembrane</keyword>
<evidence type="ECO:0000256" key="1">
    <source>
        <dbReference type="SAM" id="Phobius"/>
    </source>
</evidence>
<dbReference type="Proteomes" id="UP000190389">
    <property type="component" value="Unassembled WGS sequence"/>
</dbReference>
<dbReference type="RefSeq" id="WP_078747027.1">
    <property type="nucleotide sequence ID" value="NZ_CP137850.1"/>
</dbReference>
<name>A0A1T4L0Y2_9BACT</name>
<sequence length="141" mass="16329">MKSAKPINVKQSQILSGDQIIAGYFIGQVALFFTALLTYWTIFAFLLKNKNSFIIALLPFLFVQDIKLSSLDKKQITSWNIVISIVMILCLTVYIADFVFMVFENNLYFIPLLTISIVYFIYSLICYIIYYVHINKIVKVN</sequence>
<dbReference type="AlphaFoldDB" id="A0A1T4L0Y2"/>
<feature type="transmembrane region" description="Helical" evidence="1">
    <location>
        <begin position="21"/>
        <end position="46"/>
    </location>
</feature>
<feature type="transmembrane region" description="Helical" evidence="1">
    <location>
        <begin position="81"/>
        <end position="103"/>
    </location>
</feature>
<keyword evidence="1" id="KW-0472">Membrane</keyword>
<evidence type="ECO:0000313" key="2">
    <source>
        <dbReference type="EMBL" id="SJZ48384.1"/>
    </source>
</evidence>
<reference evidence="3" key="1">
    <citation type="submission" date="2017-02" db="EMBL/GenBank/DDBJ databases">
        <authorList>
            <person name="Varghese N."/>
            <person name="Submissions S."/>
        </authorList>
    </citation>
    <scope>NUCLEOTIDE SEQUENCE [LARGE SCALE GENOMIC DNA]</scope>
    <source>
        <strain evidence="3">ATCC 27862</strain>
    </source>
</reference>
<keyword evidence="1" id="KW-1133">Transmembrane helix</keyword>
<proteinExistence type="predicted"/>
<evidence type="ECO:0000313" key="3">
    <source>
        <dbReference type="Proteomes" id="UP000190389"/>
    </source>
</evidence>
<gene>
    <name evidence="2" type="ORF">SAMN02745154_00282</name>
</gene>